<evidence type="ECO:0000259" key="1">
    <source>
        <dbReference type="Pfam" id="PF13456"/>
    </source>
</evidence>
<sequence length="244" mass="27404">MSIWRASPLGFNFDIGERIPFTAWLEEWVLKAPSDDLRILSFWLIWEIWKDRNSVLNGESSPPSPIQVVNLAVSAATIKTDNSLSVPFDPGGKGNSLQYNSLLPLYPTLTFDGAYNDIRHQPTAGWYLTSPHGKVLNIGNAEFAAASPLQAKSLACLFALKSVDFGVHPRIQMQTDCQQLANIINQESSVPTEIRFIISDIYDLMQCFMQVRILSVLRSQVSVAHVLARQRFQQLFVKSVDHEI</sequence>
<feature type="domain" description="RNase H type-1" evidence="1">
    <location>
        <begin position="111"/>
        <end position="229"/>
    </location>
</feature>
<dbReference type="AlphaFoldDB" id="A0AAV1C4H4"/>
<dbReference type="SUPFAM" id="SSF53098">
    <property type="entry name" value="Ribonuclease H-like"/>
    <property type="match status" value="1"/>
</dbReference>
<dbReference type="PANTHER" id="PTHR47074:SF11">
    <property type="entry name" value="REVERSE TRANSCRIPTASE-LIKE PROTEIN"/>
    <property type="match status" value="1"/>
</dbReference>
<dbReference type="EMBL" id="OX459118">
    <property type="protein sequence ID" value="CAI9090292.1"/>
    <property type="molecule type" value="Genomic_DNA"/>
</dbReference>
<dbReference type="InterPro" id="IPR036397">
    <property type="entry name" value="RNaseH_sf"/>
</dbReference>
<keyword evidence="3" id="KW-1185">Reference proteome</keyword>
<evidence type="ECO:0000313" key="3">
    <source>
        <dbReference type="Proteomes" id="UP001161247"/>
    </source>
</evidence>
<accession>A0AAV1C4H4</accession>
<dbReference type="InterPro" id="IPR002156">
    <property type="entry name" value="RNaseH_domain"/>
</dbReference>
<dbReference type="Proteomes" id="UP001161247">
    <property type="component" value="Chromosome 1"/>
</dbReference>
<dbReference type="PANTHER" id="PTHR47074">
    <property type="entry name" value="BNAC02G40300D PROTEIN"/>
    <property type="match status" value="1"/>
</dbReference>
<dbReference type="Pfam" id="PF13456">
    <property type="entry name" value="RVT_3"/>
    <property type="match status" value="1"/>
</dbReference>
<gene>
    <name evidence="2" type="ORF">OLC1_LOCUS2475</name>
</gene>
<protein>
    <submittedName>
        <fullName evidence="2">OLC1v1025039C1</fullName>
    </submittedName>
</protein>
<dbReference type="InterPro" id="IPR052929">
    <property type="entry name" value="RNase_H-like_EbsB-rel"/>
</dbReference>
<name>A0AAV1C4H4_OLDCO</name>
<dbReference type="InterPro" id="IPR044730">
    <property type="entry name" value="RNase_H-like_dom_plant"/>
</dbReference>
<organism evidence="2 3">
    <name type="scientific">Oldenlandia corymbosa var. corymbosa</name>
    <dbReference type="NCBI Taxonomy" id="529605"/>
    <lineage>
        <taxon>Eukaryota</taxon>
        <taxon>Viridiplantae</taxon>
        <taxon>Streptophyta</taxon>
        <taxon>Embryophyta</taxon>
        <taxon>Tracheophyta</taxon>
        <taxon>Spermatophyta</taxon>
        <taxon>Magnoliopsida</taxon>
        <taxon>eudicotyledons</taxon>
        <taxon>Gunneridae</taxon>
        <taxon>Pentapetalae</taxon>
        <taxon>asterids</taxon>
        <taxon>lamiids</taxon>
        <taxon>Gentianales</taxon>
        <taxon>Rubiaceae</taxon>
        <taxon>Rubioideae</taxon>
        <taxon>Spermacoceae</taxon>
        <taxon>Hedyotis-Oldenlandia complex</taxon>
        <taxon>Oldenlandia</taxon>
    </lineage>
</organism>
<dbReference type="Gene3D" id="3.30.420.10">
    <property type="entry name" value="Ribonuclease H-like superfamily/Ribonuclease H"/>
    <property type="match status" value="1"/>
</dbReference>
<evidence type="ECO:0000313" key="2">
    <source>
        <dbReference type="EMBL" id="CAI9090292.1"/>
    </source>
</evidence>
<proteinExistence type="predicted"/>
<dbReference type="GO" id="GO:0003676">
    <property type="term" value="F:nucleic acid binding"/>
    <property type="evidence" value="ECO:0007669"/>
    <property type="project" value="InterPro"/>
</dbReference>
<dbReference type="CDD" id="cd06222">
    <property type="entry name" value="RNase_H_like"/>
    <property type="match status" value="1"/>
</dbReference>
<reference evidence="2" key="1">
    <citation type="submission" date="2023-03" db="EMBL/GenBank/DDBJ databases">
        <authorList>
            <person name="Julca I."/>
        </authorList>
    </citation>
    <scope>NUCLEOTIDE SEQUENCE</scope>
</reference>
<dbReference type="GO" id="GO:0004523">
    <property type="term" value="F:RNA-DNA hybrid ribonuclease activity"/>
    <property type="evidence" value="ECO:0007669"/>
    <property type="project" value="InterPro"/>
</dbReference>
<dbReference type="InterPro" id="IPR012337">
    <property type="entry name" value="RNaseH-like_sf"/>
</dbReference>